<proteinExistence type="predicted"/>
<keyword evidence="2" id="KW-1185">Reference proteome</keyword>
<organism evidence="1 2">
    <name type="scientific">Neorhodopirellula lusitana</name>
    <dbReference type="NCBI Taxonomy" id="445327"/>
    <lineage>
        <taxon>Bacteria</taxon>
        <taxon>Pseudomonadati</taxon>
        <taxon>Planctomycetota</taxon>
        <taxon>Planctomycetia</taxon>
        <taxon>Pirellulales</taxon>
        <taxon>Pirellulaceae</taxon>
        <taxon>Neorhodopirellula</taxon>
    </lineage>
</organism>
<evidence type="ECO:0000313" key="1">
    <source>
        <dbReference type="EMBL" id="SMP43093.1"/>
    </source>
</evidence>
<evidence type="ECO:0000313" key="2">
    <source>
        <dbReference type="Proteomes" id="UP001158067"/>
    </source>
</evidence>
<accession>A0ABY1PQX7</accession>
<evidence type="ECO:0008006" key="3">
    <source>
        <dbReference type="Google" id="ProtNLM"/>
    </source>
</evidence>
<gene>
    <name evidence="1" type="ORF">SAMN06265222_101892</name>
</gene>
<dbReference type="Proteomes" id="UP001158067">
    <property type="component" value="Unassembled WGS sequence"/>
</dbReference>
<name>A0ABY1PQX7_9BACT</name>
<sequence>MLDFSTYEMSGECRQARKQSVFTIERESPKFLVIDCDEMLVTDCGLKIQQTRESFGEHHGVSHRMLSPPKPTMMRRTCRTMPDWLEFCVPRVPTCANSHSLSLK</sequence>
<reference evidence="1 2" key="1">
    <citation type="submission" date="2017-05" db="EMBL/GenBank/DDBJ databases">
        <authorList>
            <person name="Varghese N."/>
            <person name="Submissions S."/>
        </authorList>
    </citation>
    <scope>NUCLEOTIDE SEQUENCE [LARGE SCALE GENOMIC DNA]</scope>
    <source>
        <strain evidence="1 2">DSM 25457</strain>
    </source>
</reference>
<protein>
    <recommendedName>
        <fullName evidence="3">FCP1 homology domain-containing protein</fullName>
    </recommendedName>
</protein>
<comment type="caution">
    <text evidence="1">The sequence shown here is derived from an EMBL/GenBank/DDBJ whole genome shotgun (WGS) entry which is preliminary data.</text>
</comment>
<dbReference type="EMBL" id="FXUG01000001">
    <property type="protein sequence ID" value="SMP43093.1"/>
    <property type="molecule type" value="Genomic_DNA"/>
</dbReference>